<gene>
    <name evidence="3" type="ORF">CO137_00890</name>
</gene>
<dbReference type="PANTHER" id="PTHR22946">
    <property type="entry name" value="DIENELACTONE HYDROLASE DOMAIN-CONTAINING PROTEIN-RELATED"/>
    <property type="match status" value="1"/>
</dbReference>
<dbReference type="EMBL" id="PFVJ01000021">
    <property type="protein sequence ID" value="PJA90175.1"/>
    <property type="molecule type" value="Genomic_DNA"/>
</dbReference>
<dbReference type="InterPro" id="IPR050261">
    <property type="entry name" value="FrsA_esterase"/>
</dbReference>
<dbReference type="Pfam" id="PF00326">
    <property type="entry name" value="Peptidase_S9"/>
    <property type="match status" value="1"/>
</dbReference>
<evidence type="ECO:0000256" key="1">
    <source>
        <dbReference type="ARBA" id="ARBA00022801"/>
    </source>
</evidence>
<dbReference type="InterPro" id="IPR001375">
    <property type="entry name" value="Peptidase_S9_cat"/>
</dbReference>
<dbReference type="Proteomes" id="UP000230843">
    <property type="component" value="Unassembled WGS sequence"/>
</dbReference>
<dbReference type="PANTHER" id="PTHR22946:SF9">
    <property type="entry name" value="POLYKETIDE TRANSFERASE AF380"/>
    <property type="match status" value="1"/>
</dbReference>
<dbReference type="GO" id="GO:0006508">
    <property type="term" value="P:proteolysis"/>
    <property type="evidence" value="ECO:0007669"/>
    <property type="project" value="InterPro"/>
</dbReference>
<dbReference type="InterPro" id="IPR029058">
    <property type="entry name" value="AB_hydrolase_fold"/>
</dbReference>
<dbReference type="AlphaFoldDB" id="A0A2M7Z7D3"/>
<accession>A0A2M7Z7D3</accession>
<evidence type="ECO:0000313" key="4">
    <source>
        <dbReference type="Proteomes" id="UP000230843"/>
    </source>
</evidence>
<dbReference type="Gene3D" id="3.40.50.1820">
    <property type="entry name" value="alpha/beta hydrolase"/>
    <property type="match status" value="1"/>
</dbReference>
<keyword evidence="1" id="KW-0378">Hydrolase</keyword>
<organism evidence="3 4">
    <name type="scientific">Candidatus Magasanikbacteria bacterium CG_4_9_14_3_um_filter_32_9</name>
    <dbReference type="NCBI Taxonomy" id="1974644"/>
    <lineage>
        <taxon>Bacteria</taxon>
        <taxon>Candidatus Magasanikiibacteriota</taxon>
    </lineage>
</organism>
<feature type="domain" description="Peptidase S9 prolyl oligopeptidase catalytic" evidence="2">
    <location>
        <begin position="44"/>
        <end position="215"/>
    </location>
</feature>
<dbReference type="SUPFAM" id="SSF53474">
    <property type="entry name" value="alpha/beta-Hydrolases"/>
    <property type="match status" value="1"/>
</dbReference>
<evidence type="ECO:0000259" key="2">
    <source>
        <dbReference type="Pfam" id="PF00326"/>
    </source>
</evidence>
<dbReference type="GO" id="GO:0008236">
    <property type="term" value="F:serine-type peptidase activity"/>
    <property type="evidence" value="ECO:0007669"/>
    <property type="project" value="InterPro"/>
</dbReference>
<reference evidence="4" key="1">
    <citation type="submission" date="2017-09" db="EMBL/GenBank/DDBJ databases">
        <title>Depth-based differentiation of microbial function through sediment-hosted aquifers and enrichment of novel symbionts in the deep terrestrial subsurface.</title>
        <authorList>
            <person name="Probst A.J."/>
            <person name="Ladd B."/>
            <person name="Jarett J.K."/>
            <person name="Geller-Mcgrath D.E."/>
            <person name="Sieber C.M.K."/>
            <person name="Emerson J.B."/>
            <person name="Anantharaman K."/>
            <person name="Thomas B.C."/>
            <person name="Malmstrom R."/>
            <person name="Stieglmeier M."/>
            <person name="Klingl A."/>
            <person name="Woyke T."/>
            <person name="Ryan C.M."/>
            <person name="Banfield J.F."/>
        </authorList>
    </citation>
    <scope>NUCLEOTIDE SEQUENCE [LARGE SCALE GENOMIC DNA]</scope>
</reference>
<sequence length="246" mass="27997">MYALRAKFKNEIIAEFLPPKHNSDKVVILCSGVPALPNKPKLLEFFSKKGFWVFFPRYRGTWESGGEFLKNSPEQDVLDIIDELPKGFKDGWSGVEYKVNSKEVYVVGSSFGGAVALMCANSEKVKKVVAFCPVVDWKDTSEEEPLDEFKEQIKDAFNDAYRFTEENWQKLQTGKFFNPVNHTDAIDGKKVLVFHAKDDKIVNFNPVQAFCQKINATFIPKNKGGHLSLSNLAGFGYWCKIKRHLK</sequence>
<proteinExistence type="predicted"/>
<protein>
    <recommendedName>
        <fullName evidence="2">Peptidase S9 prolyl oligopeptidase catalytic domain-containing protein</fullName>
    </recommendedName>
</protein>
<dbReference type="GO" id="GO:0052689">
    <property type="term" value="F:carboxylic ester hydrolase activity"/>
    <property type="evidence" value="ECO:0007669"/>
    <property type="project" value="UniProtKB-ARBA"/>
</dbReference>
<evidence type="ECO:0000313" key="3">
    <source>
        <dbReference type="EMBL" id="PJA90175.1"/>
    </source>
</evidence>
<name>A0A2M7Z7D3_9BACT</name>
<comment type="caution">
    <text evidence="3">The sequence shown here is derived from an EMBL/GenBank/DDBJ whole genome shotgun (WGS) entry which is preliminary data.</text>
</comment>